<evidence type="ECO:0000259" key="1">
    <source>
        <dbReference type="Pfam" id="PF01636"/>
    </source>
</evidence>
<dbReference type="SUPFAM" id="SSF56112">
    <property type="entry name" value="Protein kinase-like (PK-like)"/>
    <property type="match status" value="1"/>
</dbReference>
<reference evidence="2" key="1">
    <citation type="submission" date="2013-12" db="EMBL/GenBank/DDBJ databases">
        <authorList>
            <person name="Li W."/>
            <person name="Chetelat R.T."/>
        </authorList>
    </citation>
    <scope>NUCLEOTIDE SEQUENCE</scope>
    <source>
        <strain evidence="2">CRIB-18</strain>
        <plasmid evidence="2">1</plasmid>
    </source>
</reference>
<dbReference type="GO" id="GO:0016740">
    <property type="term" value="F:transferase activity"/>
    <property type="evidence" value="ECO:0007669"/>
    <property type="project" value="UniProtKB-KW"/>
</dbReference>
<dbReference type="InterPro" id="IPR051678">
    <property type="entry name" value="AGP_Transferase"/>
</dbReference>
<dbReference type="InterPro" id="IPR002575">
    <property type="entry name" value="Aminoglycoside_PTrfase"/>
</dbReference>
<dbReference type="PANTHER" id="PTHR21310">
    <property type="entry name" value="AMINOGLYCOSIDE PHOSPHOTRANSFERASE-RELATED-RELATED"/>
    <property type="match status" value="1"/>
</dbReference>
<dbReference type="AlphaFoldDB" id="A0A090D3G2"/>
<dbReference type="Pfam" id="PF01636">
    <property type="entry name" value="APH"/>
    <property type="match status" value="1"/>
</dbReference>
<geneLocation type="plasmid" evidence="2">
    <name>1</name>
</geneLocation>
<proteinExistence type="predicted"/>
<keyword evidence="2" id="KW-0808">Transferase</keyword>
<dbReference type="CDD" id="cd05155">
    <property type="entry name" value="APH_ChoK_like_1"/>
    <property type="match status" value="1"/>
</dbReference>
<name>A0A090D3G2_9BACT</name>
<dbReference type="Gene3D" id="3.30.200.20">
    <property type="entry name" value="Phosphorylase Kinase, domain 1"/>
    <property type="match status" value="1"/>
</dbReference>
<keyword evidence="2" id="KW-0614">Plasmid</keyword>
<feature type="domain" description="Aminoglycoside phosphotransferase" evidence="1">
    <location>
        <begin position="34"/>
        <end position="258"/>
    </location>
</feature>
<reference evidence="2" key="2">
    <citation type="submission" date="2014-09" db="EMBL/GenBank/DDBJ databases">
        <title>Criblamydia sequanensis harbors a mega-plasmid encoding arsenite resistance.</title>
        <authorList>
            <person name="Bertelli C."/>
            <person name="Goesmann A."/>
            <person name="Greub G."/>
        </authorList>
    </citation>
    <scope>NUCLEOTIDE SEQUENCE [LARGE SCALE GENOMIC DNA]</scope>
    <source>
        <strain evidence="2">CRIB-18</strain>
        <plasmid evidence="2">1</plasmid>
    </source>
</reference>
<sequence length="299" mass="33593">MNNEQLMIDETLVRRLVANQFPQWKDLSVRPVAHQGWDNRTFHLGEHMLVRMPSASDYAVQVEKEYKWLPKLAPLLPIPIPVPITIGKPADGYPWRWSINRWLEGDVATSAPIVDLRDFAVHLAQFLIALQRIDPTDGPLAGPHSFYRGGALTTYDAEVRHALDVLKDKIDVNTASDVWEAALATTWKGSPVWVHGDFSAGNLLVQDGRLSAVIDFGQLAIGDPACDLAISWTLLEGESRKAFRAMLPLDAGTWVRGRAWTLWKFLIVAAGLTEWNALEATQPWRIIDEVLADYRNNKD</sequence>
<dbReference type="Gene3D" id="3.90.1200.10">
    <property type="match status" value="1"/>
</dbReference>
<evidence type="ECO:0000313" key="2">
    <source>
        <dbReference type="EMBL" id="CDR35329.1"/>
    </source>
</evidence>
<dbReference type="RefSeq" id="WP_176454849.1">
    <property type="nucleotide sequence ID" value="NZ_LK031773.1"/>
</dbReference>
<organism evidence="2">
    <name type="scientific">Candidatus Criblamydia sequanensis CRIB-18</name>
    <dbReference type="NCBI Taxonomy" id="1437425"/>
    <lineage>
        <taxon>Bacteria</taxon>
        <taxon>Pseudomonadati</taxon>
        <taxon>Chlamydiota</taxon>
        <taxon>Chlamydiia</taxon>
        <taxon>Parachlamydiales</taxon>
        <taxon>Candidatus Criblamydiaceae</taxon>
        <taxon>Candidatus Criblamydia</taxon>
    </lineage>
</organism>
<gene>
    <name evidence="2" type="ORF">CSEC_p0058</name>
</gene>
<dbReference type="InterPro" id="IPR011009">
    <property type="entry name" value="Kinase-like_dom_sf"/>
</dbReference>
<dbReference type="PANTHER" id="PTHR21310:SF42">
    <property type="entry name" value="BIFUNCTIONAL AAC_APH"/>
    <property type="match status" value="1"/>
</dbReference>
<protein>
    <submittedName>
        <fullName evidence="2">Aminoglycoside phosphotransferase</fullName>
    </submittedName>
</protein>
<accession>A0A090D3G2</accession>
<dbReference type="EMBL" id="LK031773">
    <property type="protein sequence ID" value="CDR35329.1"/>
    <property type="molecule type" value="Genomic_DNA"/>
</dbReference>